<proteinExistence type="predicted"/>
<feature type="domain" description="HTH cro/C1-type" evidence="1">
    <location>
        <begin position="37"/>
        <end position="84"/>
    </location>
</feature>
<reference evidence="2" key="1">
    <citation type="journal article" date="2014" name="Int. J. Syst. Evol. Microbiol.">
        <title>Complete genome sequence of Corynebacterium casei LMG S-19264T (=DSM 44701T), isolated from a smear-ripened cheese.</title>
        <authorList>
            <consortium name="US DOE Joint Genome Institute (JGI-PGF)"/>
            <person name="Walter F."/>
            <person name="Albersmeier A."/>
            <person name="Kalinowski J."/>
            <person name="Ruckert C."/>
        </authorList>
    </citation>
    <scope>NUCLEOTIDE SEQUENCE</scope>
    <source>
        <strain evidence="2">CGMCC 1.12827</strain>
    </source>
</reference>
<dbReference type="SUPFAM" id="SSF47413">
    <property type="entry name" value="lambda repressor-like DNA-binding domains"/>
    <property type="match status" value="1"/>
</dbReference>
<evidence type="ECO:0000313" key="3">
    <source>
        <dbReference type="Proteomes" id="UP000621454"/>
    </source>
</evidence>
<evidence type="ECO:0000259" key="1">
    <source>
        <dbReference type="Pfam" id="PF01381"/>
    </source>
</evidence>
<dbReference type="AlphaFoldDB" id="A0A916TIV1"/>
<dbReference type="InterPro" id="IPR001387">
    <property type="entry name" value="Cro/C1-type_HTH"/>
</dbReference>
<gene>
    <name evidence="2" type="ORF">GCM10011489_37400</name>
</gene>
<accession>A0A916TIV1</accession>
<dbReference type="CDD" id="cd00093">
    <property type="entry name" value="HTH_XRE"/>
    <property type="match status" value="1"/>
</dbReference>
<dbReference type="EMBL" id="BMGC01000050">
    <property type="protein sequence ID" value="GGB46633.1"/>
    <property type="molecule type" value="Genomic_DNA"/>
</dbReference>
<name>A0A916TIV1_9ACTN</name>
<evidence type="ECO:0000313" key="2">
    <source>
        <dbReference type="EMBL" id="GGB46633.1"/>
    </source>
</evidence>
<reference evidence="2" key="2">
    <citation type="submission" date="2020-09" db="EMBL/GenBank/DDBJ databases">
        <authorList>
            <person name="Sun Q."/>
            <person name="Zhou Y."/>
        </authorList>
    </citation>
    <scope>NUCLEOTIDE SEQUENCE</scope>
    <source>
        <strain evidence="2">CGMCC 1.12827</strain>
    </source>
</reference>
<organism evidence="2 3">
    <name type="scientific">Gordonia jinhuaensis</name>
    <dbReference type="NCBI Taxonomy" id="1517702"/>
    <lineage>
        <taxon>Bacteria</taxon>
        <taxon>Bacillati</taxon>
        <taxon>Actinomycetota</taxon>
        <taxon>Actinomycetes</taxon>
        <taxon>Mycobacteriales</taxon>
        <taxon>Gordoniaceae</taxon>
        <taxon>Gordonia</taxon>
    </lineage>
</organism>
<dbReference type="Pfam" id="PF01381">
    <property type="entry name" value="HTH_3"/>
    <property type="match status" value="1"/>
</dbReference>
<dbReference type="Proteomes" id="UP000621454">
    <property type="component" value="Unassembled WGS sequence"/>
</dbReference>
<dbReference type="RefSeq" id="WP_188588664.1">
    <property type="nucleotide sequence ID" value="NZ_BMGC01000050.1"/>
</dbReference>
<sequence>MPRPKRPAPRDYSQAWPTARCESDVAEAVRLFAVALRRELGDRSTRQATERTGVTHTVIADILAGTSWPDAETIGKLETSLGVALWPTLSDGRYPGSP</sequence>
<keyword evidence="3" id="KW-1185">Reference proteome</keyword>
<comment type="caution">
    <text evidence="2">The sequence shown here is derived from an EMBL/GenBank/DDBJ whole genome shotgun (WGS) entry which is preliminary data.</text>
</comment>
<protein>
    <recommendedName>
        <fullName evidence="1">HTH cro/C1-type domain-containing protein</fullName>
    </recommendedName>
</protein>
<dbReference type="GO" id="GO:0003677">
    <property type="term" value="F:DNA binding"/>
    <property type="evidence" value="ECO:0007669"/>
    <property type="project" value="InterPro"/>
</dbReference>
<dbReference type="InterPro" id="IPR010982">
    <property type="entry name" value="Lambda_DNA-bd_dom_sf"/>
</dbReference>